<dbReference type="Gene3D" id="3.30.9.10">
    <property type="entry name" value="D-Amino Acid Oxidase, subunit A, domain 2"/>
    <property type="match status" value="1"/>
</dbReference>
<gene>
    <name evidence="3" type="ORF">EDC65_4669</name>
</gene>
<keyword evidence="4" id="KW-1185">Reference proteome</keyword>
<dbReference type="EMBL" id="RJKX01000017">
    <property type="protein sequence ID" value="ROP83138.1"/>
    <property type="molecule type" value="Genomic_DNA"/>
</dbReference>
<dbReference type="InterPro" id="IPR006076">
    <property type="entry name" value="FAD-dep_OxRdtase"/>
</dbReference>
<dbReference type="GO" id="GO:0016491">
    <property type="term" value="F:oxidoreductase activity"/>
    <property type="evidence" value="ECO:0007669"/>
    <property type="project" value="UniProtKB-KW"/>
</dbReference>
<dbReference type="SUPFAM" id="SSF51905">
    <property type="entry name" value="FAD/NAD(P)-binding domain"/>
    <property type="match status" value="1"/>
</dbReference>
<dbReference type="RefSeq" id="WP_123694653.1">
    <property type="nucleotide sequence ID" value="NZ_AP019700.1"/>
</dbReference>
<reference evidence="3 4" key="1">
    <citation type="submission" date="2018-11" db="EMBL/GenBank/DDBJ databases">
        <title>Genomic Encyclopedia of Type Strains, Phase IV (KMG-IV): sequencing the most valuable type-strain genomes for metagenomic binning, comparative biology and taxonomic classification.</title>
        <authorList>
            <person name="Goeker M."/>
        </authorList>
    </citation>
    <scope>NUCLEOTIDE SEQUENCE [LARGE SCALE GENOMIC DNA]</scope>
    <source>
        <strain evidence="3 4">DSM 5900</strain>
    </source>
</reference>
<dbReference type="Gene3D" id="3.50.50.60">
    <property type="entry name" value="FAD/NAD(P)-binding domain"/>
    <property type="match status" value="1"/>
</dbReference>
<sequence length="378" mass="39347">MQVDVVIIGGGIAGASAAAFLSEHGRVALLEREAHFGYHSSGRTAAQFTVGIGAATMRRMAQASRRFLENPPPGFAEHPILTPRGCLTVADVGQEAALDRLRGHLESAGARADHLDRAGALALFPALVADKVAAGINEPDAMDIDVNGLLQGYLRQARRNGAALVNGAGVEAVRREAGRWVVSWPGGAASAPLLLNAAGAWVDPVTRLAGLAPLGIVPYRRTAFTFATPAGLDTATWPHVGNVGYQWYVKPEAGCLMGSLSEAVATEPGDAHPEDIDVAQAIYNIEQDTTFRIARPLSQWAGLRSFAADRNPVAGTRADAPGFFWLAGQGGCGILTSPAMGQAIAAIMTGGAWPDDLARAGVAPDDLSPMRPTLRAAA</sequence>
<feature type="domain" description="FAD dependent oxidoreductase" evidence="2">
    <location>
        <begin position="4"/>
        <end position="346"/>
    </location>
</feature>
<dbReference type="AlphaFoldDB" id="A0A3N1KXV8"/>
<dbReference type="PANTHER" id="PTHR13847:SF287">
    <property type="entry name" value="FAD-DEPENDENT OXIDOREDUCTASE DOMAIN-CONTAINING PROTEIN 1"/>
    <property type="match status" value="1"/>
</dbReference>
<organism evidence="3 4">
    <name type="scientific">Stella humosa</name>
    <dbReference type="NCBI Taxonomy" id="94"/>
    <lineage>
        <taxon>Bacteria</taxon>
        <taxon>Pseudomonadati</taxon>
        <taxon>Pseudomonadota</taxon>
        <taxon>Alphaproteobacteria</taxon>
        <taxon>Rhodospirillales</taxon>
        <taxon>Stellaceae</taxon>
        <taxon>Stella</taxon>
    </lineage>
</organism>
<accession>A0A3N1KXV8</accession>
<name>A0A3N1KXV8_9PROT</name>
<dbReference type="Pfam" id="PF01266">
    <property type="entry name" value="DAO"/>
    <property type="match status" value="1"/>
</dbReference>
<evidence type="ECO:0000259" key="2">
    <source>
        <dbReference type="Pfam" id="PF01266"/>
    </source>
</evidence>
<evidence type="ECO:0000313" key="4">
    <source>
        <dbReference type="Proteomes" id="UP000278222"/>
    </source>
</evidence>
<evidence type="ECO:0000256" key="1">
    <source>
        <dbReference type="ARBA" id="ARBA00023002"/>
    </source>
</evidence>
<comment type="caution">
    <text evidence="3">The sequence shown here is derived from an EMBL/GenBank/DDBJ whole genome shotgun (WGS) entry which is preliminary data.</text>
</comment>
<dbReference type="OrthoDB" id="7421214at2"/>
<dbReference type="PANTHER" id="PTHR13847">
    <property type="entry name" value="SARCOSINE DEHYDROGENASE-RELATED"/>
    <property type="match status" value="1"/>
</dbReference>
<dbReference type="GO" id="GO:0005737">
    <property type="term" value="C:cytoplasm"/>
    <property type="evidence" value="ECO:0007669"/>
    <property type="project" value="TreeGrafter"/>
</dbReference>
<proteinExistence type="predicted"/>
<dbReference type="Proteomes" id="UP000278222">
    <property type="component" value="Unassembled WGS sequence"/>
</dbReference>
<protein>
    <submittedName>
        <fullName evidence="3">D-arginine dehydrogenase</fullName>
    </submittedName>
</protein>
<evidence type="ECO:0000313" key="3">
    <source>
        <dbReference type="EMBL" id="ROP83138.1"/>
    </source>
</evidence>
<dbReference type="InterPro" id="IPR036188">
    <property type="entry name" value="FAD/NAD-bd_sf"/>
</dbReference>
<keyword evidence="1" id="KW-0560">Oxidoreductase</keyword>